<accession>A0A8H5D8M2</accession>
<sequence length="801" mass="88494">MTRNGIELRMGFDADTSLPPTSPTKTLLGPSLSWKGKAREKSLYSEEEETLAEAEADKFRIRKLFLSWKTNAEKKLEERQRYEEAVERGDKYRLSGKRRRSSVSSSSTPAGSGNGLSLSSYLNGVSTTNGKQRHRPNDSGTLYANESMDVSLRSPVKKRRRYPRKSNGLSSSVNGLVLIAARTDDELAKRLKENQASHRLRWAPNTFLEVWRKHLRERGGKVAESVTALLESSSISTSSSPSSTLRLAPLGATYTLWLSMNPTADATAIWVQTKFGVEDSGWWHSLSSDAGATEAVFEIPLASVPASHSNPLTSPTPHSPGTIILETTPLGDDLDELERKYTILDDCARLRDILDEVKHRLEAQSEQDPLFFVPSLVMIHWADEGPSAAEHGLEKTEDVPKDLLEMVTRAVSSEYLSSYSVLSLNSKTRAEELDDKFRQALANLDGRMPQAEQKVGDLDVHGRLVEVIPGPALDGKRYTSQYNCASPSAKAYGHYGYLNYTLYAQLLQTVVEMVHRIKGLVGQLVMKPSSKAKSVTEVLLKNPSFPEFPASEIDDPDSLYETTLEWLGRIEDERRSPTSHAELLESMVFDLQSHRRMNKPFPTKILIEQLWELGRLDAEAALDIAHESPSLTLNLVPTASSSQPTYLLPTTLISSSLESFEDTVKQYQVTLSRSLNKYLSFAISRNKRRSFGSDVDGETESNTSSKRLRLSAGSISAPISAPSSVPASASTSVIDIDQNDDASIISVSRSGSQSPTTPTQAEVNGIGPRGDVTEEPEESTKVITAAMLKALTKNMKEKYRY</sequence>
<feature type="region of interest" description="Disordered" evidence="1">
    <location>
        <begin position="1"/>
        <end position="32"/>
    </location>
</feature>
<dbReference type="OrthoDB" id="264795at2759"/>
<proteinExistence type="predicted"/>
<comment type="caution">
    <text evidence="2">The sequence shown here is derived from an EMBL/GenBank/DDBJ whole genome shotgun (WGS) entry which is preliminary data.</text>
</comment>
<dbReference type="EMBL" id="JAACJN010000248">
    <property type="protein sequence ID" value="KAF5355609.1"/>
    <property type="molecule type" value="Genomic_DNA"/>
</dbReference>
<feature type="compositionally biased region" description="Low complexity" evidence="1">
    <location>
        <begin position="16"/>
        <end position="32"/>
    </location>
</feature>
<feature type="compositionally biased region" description="Basic and acidic residues" evidence="1">
    <location>
        <begin position="78"/>
        <end position="93"/>
    </location>
</feature>
<feature type="region of interest" description="Disordered" evidence="1">
    <location>
        <begin position="747"/>
        <end position="778"/>
    </location>
</feature>
<gene>
    <name evidence="2" type="ORF">D9757_012908</name>
</gene>
<keyword evidence="3" id="KW-1185">Reference proteome</keyword>
<reference evidence="2 3" key="1">
    <citation type="journal article" date="2020" name="ISME J.">
        <title>Uncovering the hidden diversity of litter-decomposition mechanisms in mushroom-forming fungi.</title>
        <authorList>
            <person name="Floudas D."/>
            <person name="Bentzer J."/>
            <person name="Ahren D."/>
            <person name="Johansson T."/>
            <person name="Persson P."/>
            <person name="Tunlid A."/>
        </authorList>
    </citation>
    <scope>NUCLEOTIDE SEQUENCE [LARGE SCALE GENOMIC DNA]</scope>
    <source>
        <strain evidence="2 3">CBS 406.79</strain>
    </source>
</reference>
<organism evidence="2 3">
    <name type="scientific">Collybiopsis confluens</name>
    <dbReference type="NCBI Taxonomy" id="2823264"/>
    <lineage>
        <taxon>Eukaryota</taxon>
        <taxon>Fungi</taxon>
        <taxon>Dikarya</taxon>
        <taxon>Basidiomycota</taxon>
        <taxon>Agaricomycotina</taxon>
        <taxon>Agaricomycetes</taxon>
        <taxon>Agaricomycetidae</taxon>
        <taxon>Agaricales</taxon>
        <taxon>Marasmiineae</taxon>
        <taxon>Omphalotaceae</taxon>
        <taxon>Collybiopsis</taxon>
    </lineage>
</organism>
<evidence type="ECO:0000313" key="3">
    <source>
        <dbReference type="Proteomes" id="UP000518752"/>
    </source>
</evidence>
<feature type="region of interest" description="Disordered" evidence="1">
    <location>
        <begin position="690"/>
        <end position="709"/>
    </location>
</feature>
<dbReference type="Proteomes" id="UP000518752">
    <property type="component" value="Unassembled WGS sequence"/>
</dbReference>
<feature type="region of interest" description="Disordered" evidence="1">
    <location>
        <begin position="78"/>
        <end position="168"/>
    </location>
</feature>
<feature type="compositionally biased region" description="Basic residues" evidence="1">
    <location>
        <begin position="155"/>
        <end position="164"/>
    </location>
</feature>
<evidence type="ECO:0000256" key="1">
    <source>
        <dbReference type="SAM" id="MobiDB-lite"/>
    </source>
</evidence>
<name>A0A8H5D8M2_9AGAR</name>
<feature type="compositionally biased region" description="Low complexity" evidence="1">
    <location>
        <begin position="102"/>
        <end position="124"/>
    </location>
</feature>
<dbReference type="AlphaFoldDB" id="A0A8H5D8M2"/>
<protein>
    <submittedName>
        <fullName evidence="2">Uncharacterized protein</fullName>
    </submittedName>
</protein>
<evidence type="ECO:0000313" key="2">
    <source>
        <dbReference type="EMBL" id="KAF5355609.1"/>
    </source>
</evidence>